<evidence type="ECO:0000313" key="5">
    <source>
        <dbReference type="Proteomes" id="UP000185628"/>
    </source>
</evidence>
<comment type="caution">
    <text evidence="4">The sequence shown here is derived from an EMBL/GenBank/DDBJ whole genome shotgun (WGS) entry which is preliminary data.</text>
</comment>
<dbReference type="Gene3D" id="3.20.20.370">
    <property type="entry name" value="Glycoside hydrolase/deacetylase"/>
    <property type="match status" value="1"/>
</dbReference>
<evidence type="ECO:0000313" key="4">
    <source>
        <dbReference type="EMBL" id="OKL54732.1"/>
    </source>
</evidence>
<dbReference type="InterPro" id="IPR011330">
    <property type="entry name" value="Glyco_hydro/deAcase_b/a-brl"/>
</dbReference>
<dbReference type="GO" id="GO:0046872">
    <property type="term" value="F:metal ion binding"/>
    <property type="evidence" value="ECO:0007669"/>
    <property type="project" value="UniProtKB-KW"/>
</dbReference>
<dbReference type="PANTHER" id="PTHR10587:SF133">
    <property type="entry name" value="CHITIN DEACETYLASE 1-RELATED"/>
    <property type="match status" value="1"/>
</dbReference>
<dbReference type="PROSITE" id="PS51677">
    <property type="entry name" value="NODB"/>
    <property type="match status" value="1"/>
</dbReference>
<evidence type="ECO:0000256" key="1">
    <source>
        <dbReference type="ARBA" id="ARBA00022723"/>
    </source>
</evidence>
<dbReference type="Proteomes" id="UP000185628">
    <property type="component" value="Unassembled WGS sequence"/>
</dbReference>
<keyword evidence="1" id="KW-0479">Metal-binding</keyword>
<dbReference type="GO" id="GO:0005975">
    <property type="term" value="P:carbohydrate metabolic process"/>
    <property type="evidence" value="ECO:0007669"/>
    <property type="project" value="InterPro"/>
</dbReference>
<dbReference type="InterPro" id="IPR050248">
    <property type="entry name" value="Polysacc_deacetylase_ArnD"/>
</dbReference>
<sequence>MPAPPKPKPKPDGDGVDCSKAKCIALTFDDGPVPSTSTLLPILRKHHVHATFFMLGNSVAAHPDIAAAVAKDGHAIGNHTMTHPQLTKLSNDEIASELDRAAAQIEKATGKRPTLVRPPYGAQNARVLSVLRSRGESSILWSVDTLDWKHRNPATTIKRALASSKPGGIILMHDIHPTSVQAVEGVITGLKERGFTFVTVDQLHR</sequence>
<gene>
    <name evidence="4" type="ORF">BSZ39_02665</name>
</gene>
<dbReference type="AlphaFoldDB" id="A0A1Q5Q4V4"/>
<dbReference type="PANTHER" id="PTHR10587">
    <property type="entry name" value="GLYCOSYL TRANSFERASE-RELATED"/>
    <property type="match status" value="1"/>
</dbReference>
<organism evidence="4 5">
    <name type="scientific">Bowdeniella nasicola</name>
    <dbReference type="NCBI Taxonomy" id="208480"/>
    <lineage>
        <taxon>Bacteria</taxon>
        <taxon>Bacillati</taxon>
        <taxon>Actinomycetota</taxon>
        <taxon>Actinomycetes</taxon>
        <taxon>Actinomycetales</taxon>
        <taxon>Actinomycetaceae</taxon>
        <taxon>Bowdeniella</taxon>
    </lineage>
</organism>
<keyword evidence="2" id="KW-0378">Hydrolase</keyword>
<reference evidence="5" key="1">
    <citation type="submission" date="2016-12" db="EMBL/GenBank/DDBJ databases">
        <authorList>
            <person name="Meng X."/>
        </authorList>
    </citation>
    <scope>NUCLEOTIDE SEQUENCE [LARGE SCALE GENOMIC DNA]</scope>
    <source>
        <strain evidence="5">DSM 19116</strain>
    </source>
</reference>
<feature type="domain" description="NodB homology" evidence="3">
    <location>
        <begin position="22"/>
        <end position="198"/>
    </location>
</feature>
<dbReference type="EMBL" id="MQVR01000009">
    <property type="protein sequence ID" value="OKL54732.1"/>
    <property type="molecule type" value="Genomic_DNA"/>
</dbReference>
<dbReference type="GO" id="GO:0016020">
    <property type="term" value="C:membrane"/>
    <property type="evidence" value="ECO:0007669"/>
    <property type="project" value="TreeGrafter"/>
</dbReference>
<evidence type="ECO:0000256" key="2">
    <source>
        <dbReference type="ARBA" id="ARBA00022801"/>
    </source>
</evidence>
<name>A0A1Q5Q4V4_9ACTO</name>
<evidence type="ECO:0000259" key="3">
    <source>
        <dbReference type="PROSITE" id="PS51677"/>
    </source>
</evidence>
<proteinExistence type="predicted"/>
<keyword evidence="5" id="KW-1185">Reference proteome</keyword>
<dbReference type="InterPro" id="IPR002509">
    <property type="entry name" value="NODB_dom"/>
</dbReference>
<accession>A0A1Q5Q4V4</accession>
<dbReference type="GO" id="GO:0016810">
    <property type="term" value="F:hydrolase activity, acting on carbon-nitrogen (but not peptide) bonds"/>
    <property type="evidence" value="ECO:0007669"/>
    <property type="project" value="InterPro"/>
</dbReference>
<protein>
    <recommendedName>
        <fullName evidence="3">NodB homology domain-containing protein</fullName>
    </recommendedName>
</protein>
<dbReference type="SUPFAM" id="SSF88713">
    <property type="entry name" value="Glycoside hydrolase/deacetylase"/>
    <property type="match status" value="1"/>
</dbReference>
<dbReference type="Pfam" id="PF01522">
    <property type="entry name" value="Polysacc_deac_1"/>
    <property type="match status" value="1"/>
</dbReference>